<evidence type="ECO:0000313" key="5">
    <source>
        <dbReference type="Proteomes" id="UP000053244"/>
    </source>
</evidence>
<dbReference type="Gene3D" id="3.40.50.2000">
    <property type="entry name" value="Glycogen Phosphorylase B"/>
    <property type="match status" value="2"/>
</dbReference>
<dbReference type="SUPFAM" id="SSF53756">
    <property type="entry name" value="UDP-Glycosyltransferase/glycogen phosphorylase"/>
    <property type="match status" value="1"/>
</dbReference>
<sequence length="373" mass="39481">MSPTVLHVAQPTEAGVARYVLGACRDQCARGWHVTVACPGDGRLAADLARAGVSRLPWAATRGPGPGSPGEAIRLRALIQAVRPDVLHLHASTAGLAGRLWPVPHVPIVFQPHGWSWLATGGALRHACLAWERLAARRTALFVCVGDGEARQGRTAGVRGRYTVVRNGVDLDRFRPADTADRVAARRRLRVPTDSPLAVCPGRLTRQKGQDVLLAAWPAVRDRCPSAHLVLVGDGDLAGRLRARATGGVTFAGAVDDVRDWLVAADVVALPSRWEGLSLVLLEAMALGRSVVVSDIPGLGEALGPGAGDRVAPEDTQALAAALSTRLLHRPVCDAEGAAAARHAARFDVRDTYEQLAARTEEVARWSAGCRSS</sequence>
<keyword evidence="2" id="KW-0808">Transferase</keyword>
<evidence type="ECO:0000313" key="4">
    <source>
        <dbReference type="EMBL" id="KUL23482.1"/>
    </source>
</evidence>
<dbReference type="RefSeq" id="WP_083972549.1">
    <property type="nucleotide sequence ID" value="NZ_LLZH01000331.1"/>
</dbReference>
<keyword evidence="5" id="KW-1185">Reference proteome</keyword>
<organism evidence="4 5">
    <name type="scientific">Actinoplanes awajinensis subsp. mycoplanecinus</name>
    <dbReference type="NCBI Taxonomy" id="135947"/>
    <lineage>
        <taxon>Bacteria</taxon>
        <taxon>Bacillati</taxon>
        <taxon>Actinomycetota</taxon>
        <taxon>Actinomycetes</taxon>
        <taxon>Micromonosporales</taxon>
        <taxon>Micromonosporaceae</taxon>
        <taxon>Actinoplanes</taxon>
    </lineage>
</organism>
<dbReference type="Proteomes" id="UP000053244">
    <property type="component" value="Unassembled WGS sequence"/>
</dbReference>
<dbReference type="Pfam" id="PF13692">
    <property type="entry name" value="Glyco_trans_1_4"/>
    <property type="match status" value="1"/>
</dbReference>
<dbReference type="GO" id="GO:0016758">
    <property type="term" value="F:hexosyltransferase activity"/>
    <property type="evidence" value="ECO:0007669"/>
    <property type="project" value="TreeGrafter"/>
</dbReference>
<dbReference type="InterPro" id="IPR028098">
    <property type="entry name" value="Glyco_trans_4-like_N"/>
</dbReference>
<reference evidence="4 5" key="1">
    <citation type="submission" date="2015-10" db="EMBL/GenBank/DDBJ databases">
        <authorList>
            <person name="Gilbert D.G."/>
        </authorList>
    </citation>
    <scope>NUCLEOTIDE SEQUENCE [LARGE SCALE GENOMIC DNA]</scope>
    <source>
        <strain evidence="4 5">NRRL B-16712</strain>
    </source>
</reference>
<dbReference type="Pfam" id="PF13439">
    <property type="entry name" value="Glyco_transf_4"/>
    <property type="match status" value="1"/>
</dbReference>
<gene>
    <name evidence="4" type="ORF">ADL15_45730</name>
</gene>
<dbReference type="PANTHER" id="PTHR45947">
    <property type="entry name" value="SULFOQUINOVOSYL TRANSFERASE SQD2"/>
    <property type="match status" value="1"/>
</dbReference>
<dbReference type="EMBL" id="LLZH01000331">
    <property type="protein sequence ID" value="KUL23482.1"/>
    <property type="molecule type" value="Genomic_DNA"/>
</dbReference>
<name>A0A124G7P6_9ACTN</name>
<dbReference type="GO" id="GO:1901137">
    <property type="term" value="P:carbohydrate derivative biosynthetic process"/>
    <property type="evidence" value="ECO:0007669"/>
    <property type="project" value="UniProtKB-ARBA"/>
</dbReference>
<feature type="domain" description="Glycosyltransferase subfamily 4-like N-terminal" evidence="3">
    <location>
        <begin position="15"/>
        <end position="173"/>
    </location>
</feature>
<proteinExistence type="predicted"/>
<keyword evidence="1" id="KW-0328">Glycosyltransferase</keyword>
<evidence type="ECO:0000259" key="3">
    <source>
        <dbReference type="Pfam" id="PF13439"/>
    </source>
</evidence>
<comment type="caution">
    <text evidence="4">The sequence shown here is derived from an EMBL/GenBank/DDBJ whole genome shotgun (WGS) entry which is preliminary data.</text>
</comment>
<evidence type="ECO:0000256" key="1">
    <source>
        <dbReference type="ARBA" id="ARBA00022676"/>
    </source>
</evidence>
<protein>
    <recommendedName>
        <fullName evidence="3">Glycosyltransferase subfamily 4-like N-terminal domain-containing protein</fullName>
    </recommendedName>
</protein>
<accession>A0A124G7P6</accession>
<evidence type="ECO:0000256" key="2">
    <source>
        <dbReference type="ARBA" id="ARBA00022679"/>
    </source>
</evidence>
<dbReference type="AlphaFoldDB" id="A0A124G7P6"/>
<dbReference type="InterPro" id="IPR050194">
    <property type="entry name" value="Glycosyltransferase_grp1"/>
</dbReference>
<dbReference type="PANTHER" id="PTHR45947:SF3">
    <property type="entry name" value="SULFOQUINOVOSYL TRANSFERASE SQD2"/>
    <property type="match status" value="1"/>
</dbReference>